<feature type="compositionally biased region" description="Polar residues" evidence="1">
    <location>
        <begin position="206"/>
        <end position="238"/>
    </location>
</feature>
<evidence type="ECO:0000313" key="3">
    <source>
        <dbReference type="Proteomes" id="UP001140094"/>
    </source>
</evidence>
<evidence type="ECO:0000256" key="1">
    <source>
        <dbReference type="SAM" id="MobiDB-lite"/>
    </source>
</evidence>
<dbReference type="Proteomes" id="UP001140094">
    <property type="component" value="Unassembled WGS sequence"/>
</dbReference>
<protein>
    <submittedName>
        <fullName evidence="2">Uncharacterized protein</fullName>
    </submittedName>
</protein>
<feature type="non-terminal residue" evidence="2">
    <location>
        <position position="581"/>
    </location>
</feature>
<feature type="compositionally biased region" description="Polar residues" evidence="1">
    <location>
        <begin position="166"/>
        <end position="177"/>
    </location>
</feature>
<feature type="compositionally biased region" description="Low complexity" evidence="1">
    <location>
        <begin position="493"/>
        <end position="520"/>
    </location>
</feature>
<dbReference type="OrthoDB" id="1112565at2759"/>
<accession>A0A9W8HSD6</accession>
<proteinExistence type="predicted"/>
<feature type="compositionally biased region" description="Low complexity" evidence="1">
    <location>
        <begin position="288"/>
        <end position="302"/>
    </location>
</feature>
<organism evidence="2 3">
    <name type="scientific">Coemansia guatemalensis</name>
    <dbReference type="NCBI Taxonomy" id="2761395"/>
    <lineage>
        <taxon>Eukaryota</taxon>
        <taxon>Fungi</taxon>
        <taxon>Fungi incertae sedis</taxon>
        <taxon>Zoopagomycota</taxon>
        <taxon>Kickxellomycotina</taxon>
        <taxon>Kickxellomycetes</taxon>
        <taxon>Kickxellales</taxon>
        <taxon>Kickxellaceae</taxon>
        <taxon>Coemansia</taxon>
    </lineage>
</organism>
<evidence type="ECO:0000313" key="2">
    <source>
        <dbReference type="EMBL" id="KAJ2800340.1"/>
    </source>
</evidence>
<comment type="caution">
    <text evidence="2">The sequence shown here is derived from an EMBL/GenBank/DDBJ whole genome shotgun (WGS) entry which is preliminary data.</text>
</comment>
<dbReference type="AlphaFoldDB" id="A0A9W8HSD6"/>
<feature type="region of interest" description="Disordered" evidence="1">
    <location>
        <begin position="165"/>
        <end position="238"/>
    </location>
</feature>
<feature type="compositionally biased region" description="Low complexity" evidence="1">
    <location>
        <begin position="444"/>
        <end position="457"/>
    </location>
</feature>
<feature type="compositionally biased region" description="Low complexity" evidence="1">
    <location>
        <begin position="325"/>
        <end position="361"/>
    </location>
</feature>
<feature type="compositionally biased region" description="Polar residues" evidence="1">
    <location>
        <begin position="410"/>
        <end position="434"/>
    </location>
</feature>
<reference evidence="2" key="1">
    <citation type="submission" date="2022-07" db="EMBL/GenBank/DDBJ databases">
        <title>Phylogenomic reconstructions and comparative analyses of Kickxellomycotina fungi.</title>
        <authorList>
            <person name="Reynolds N.K."/>
            <person name="Stajich J.E."/>
            <person name="Barry K."/>
            <person name="Grigoriev I.V."/>
            <person name="Crous P."/>
            <person name="Smith M.E."/>
        </authorList>
    </citation>
    <scope>NUCLEOTIDE SEQUENCE</scope>
    <source>
        <strain evidence="2">NRRL 1565</strain>
    </source>
</reference>
<feature type="compositionally biased region" description="Polar residues" evidence="1">
    <location>
        <begin position="115"/>
        <end position="127"/>
    </location>
</feature>
<keyword evidence="3" id="KW-1185">Reference proteome</keyword>
<gene>
    <name evidence="2" type="ORF">H4R20_004099</name>
</gene>
<feature type="compositionally biased region" description="Polar residues" evidence="1">
    <location>
        <begin position="371"/>
        <end position="381"/>
    </location>
</feature>
<feature type="region of interest" description="Disordered" evidence="1">
    <location>
        <begin position="252"/>
        <end position="560"/>
    </location>
</feature>
<feature type="region of interest" description="Disordered" evidence="1">
    <location>
        <begin position="115"/>
        <end position="134"/>
    </location>
</feature>
<dbReference type="EMBL" id="JANBUO010001004">
    <property type="protein sequence ID" value="KAJ2800340.1"/>
    <property type="molecule type" value="Genomic_DNA"/>
</dbReference>
<name>A0A9W8HSD6_9FUNG</name>
<feature type="compositionally biased region" description="Polar residues" evidence="1">
    <location>
        <begin position="535"/>
        <end position="555"/>
    </location>
</feature>
<feature type="compositionally biased region" description="Polar residues" evidence="1">
    <location>
        <begin position="458"/>
        <end position="473"/>
    </location>
</feature>
<sequence>MPLLDRGVRDSTVLPTMKCAQCNQDVHIRLIGQHKCAQQPAMPSLPQGMGERGLSSFFDVSEDRSRPMGSHMRGAVESQAFPSAYKPSLQLLDEEISGNGDEDFDFDSMLQNASMQRHGAASTTSLSDGVPSPGMRKVTDLGLSNSSVSIDSLAAGLSPKDFQQIAGRTSPTANGFTINHEGSRQPSSGRLEQAREELLSGMPSPASANNTNSRSATTPKSPEYSYPSTGNSSQHNSANVAALHSSLMQKMSSGAVAVPETQSPQQASPMRVVNTRPQHSGASDPAFPAQSGSAPVSPSSPGATGGPGHSGISPPPLVRSHPRQNNNDNAGSANNAAAASANGRAGARSNSSHSQEQQQQQRWHRPPYSAADNNSPQSTYPASRPTHAARAEGGRGADGNSLPIGGIMRTQATMAQRSISGSEASRQGLSPKSSADSRHRGDSNRSNGSSNASSNSGTFVAQETMSRGSQNHRPSPPAVSVDTQICISARKPSAGSSGAGSLSASPHLPPSLSQSGSGHHTQASIDISHARKPSRNATAPSAMHTASSLPSTNGISGLAKGPLDMLASLVPSDPRALPRSA</sequence>